<sequence length="143" mass="16302">MLTKEELQKIIDQFDEVELKQQGIFGISQYGGGSDESFVRANKEGLELFALELLKSAREIESVLSDPEKNIIPFEYKEDWVDENSDIFIQYIEPIADKQKLKPKSEYKSTFLDKLMPLGCGLIAIILLISVVVGLVTIINWIF</sequence>
<dbReference type="RefSeq" id="WP_283346607.1">
    <property type="nucleotide sequence ID" value="NZ_JASHIF010000027.1"/>
</dbReference>
<name>A0ABT6YFG1_9BACT</name>
<keyword evidence="1" id="KW-0472">Membrane</keyword>
<reference evidence="2 3" key="1">
    <citation type="submission" date="2023-05" db="EMBL/GenBank/DDBJ databases">
        <title>Novel species of genus Flectobacillus isolated from stream in China.</title>
        <authorList>
            <person name="Lu H."/>
        </authorList>
    </citation>
    <scope>NUCLEOTIDE SEQUENCE [LARGE SCALE GENOMIC DNA]</scope>
    <source>
        <strain evidence="2 3">KCTC 42575</strain>
    </source>
</reference>
<accession>A0ABT6YFG1</accession>
<keyword evidence="3" id="KW-1185">Reference proteome</keyword>
<evidence type="ECO:0000313" key="2">
    <source>
        <dbReference type="EMBL" id="MDI9862339.1"/>
    </source>
</evidence>
<protein>
    <submittedName>
        <fullName evidence="2">Uncharacterized protein</fullName>
    </submittedName>
</protein>
<comment type="caution">
    <text evidence="2">The sequence shown here is derived from an EMBL/GenBank/DDBJ whole genome shotgun (WGS) entry which is preliminary data.</text>
</comment>
<evidence type="ECO:0000256" key="1">
    <source>
        <dbReference type="SAM" id="Phobius"/>
    </source>
</evidence>
<dbReference type="Proteomes" id="UP001236507">
    <property type="component" value="Unassembled WGS sequence"/>
</dbReference>
<organism evidence="2 3">
    <name type="scientific">Flectobacillus roseus</name>
    <dbReference type="NCBI Taxonomy" id="502259"/>
    <lineage>
        <taxon>Bacteria</taxon>
        <taxon>Pseudomonadati</taxon>
        <taxon>Bacteroidota</taxon>
        <taxon>Cytophagia</taxon>
        <taxon>Cytophagales</taxon>
        <taxon>Flectobacillaceae</taxon>
        <taxon>Flectobacillus</taxon>
    </lineage>
</organism>
<dbReference type="EMBL" id="JASHIF010000027">
    <property type="protein sequence ID" value="MDI9862339.1"/>
    <property type="molecule type" value="Genomic_DNA"/>
</dbReference>
<keyword evidence="1" id="KW-1133">Transmembrane helix</keyword>
<feature type="transmembrane region" description="Helical" evidence="1">
    <location>
        <begin position="118"/>
        <end position="142"/>
    </location>
</feature>
<keyword evidence="1" id="KW-0812">Transmembrane</keyword>
<gene>
    <name evidence="2" type="ORF">QM524_24160</name>
</gene>
<evidence type="ECO:0000313" key="3">
    <source>
        <dbReference type="Proteomes" id="UP001236507"/>
    </source>
</evidence>
<proteinExistence type="predicted"/>